<gene>
    <name evidence="3" type="ORF">QR680_008683</name>
</gene>
<feature type="chain" id="PRO_5041234399" description="Peptidase M13 C-terminal domain-containing protein" evidence="1">
    <location>
        <begin position="16"/>
        <end position="460"/>
    </location>
</feature>
<dbReference type="GO" id="GO:0016485">
    <property type="term" value="P:protein processing"/>
    <property type="evidence" value="ECO:0007669"/>
    <property type="project" value="TreeGrafter"/>
</dbReference>
<keyword evidence="4" id="KW-1185">Reference proteome</keyword>
<dbReference type="Gene3D" id="3.40.390.10">
    <property type="entry name" value="Collagenase (Catalytic Domain)"/>
    <property type="match status" value="1"/>
</dbReference>
<name>A0AA39M8H8_9BILA</name>
<accession>A0AA39M8H8</accession>
<dbReference type="GO" id="GO:0004222">
    <property type="term" value="F:metalloendopeptidase activity"/>
    <property type="evidence" value="ECO:0007669"/>
    <property type="project" value="InterPro"/>
</dbReference>
<dbReference type="PANTHER" id="PTHR11733">
    <property type="entry name" value="ZINC METALLOPROTEASE FAMILY M13 NEPRILYSIN-RELATED"/>
    <property type="match status" value="1"/>
</dbReference>
<dbReference type="InterPro" id="IPR018497">
    <property type="entry name" value="Peptidase_M13_C"/>
</dbReference>
<protein>
    <recommendedName>
        <fullName evidence="2">Peptidase M13 C-terminal domain-containing protein</fullName>
    </recommendedName>
</protein>
<comment type="caution">
    <text evidence="3">The sequence shown here is derived from an EMBL/GenBank/DDBJ whole genome shotgun (WGS) entry which is preliminary data.</text>
</comment>
<feature type="signal peptide" evidence="1">
    <location>
        <begin position="1"/>
        <end position="15"/>
    </location>
</feature>
<dbReference type="PROSITE" id="PS51885">
    <property type="entry name" value="NEPRILYSIN"/>
    <property type="match status" value="1"/>
</dbReference>
<dbReference type="AlphaFoldDB" id="A0AA39M8H8"/>
<organism evidence="3 4">
    <name type="scientific">Steinernema hermaphroditum</name>
    <dbReference type="NCBI Taxonomy" id="289476"/>
    <lineage>
        <taxon>Eukaryota</taxon>
        <taxon>Metazoa</taxon>
        <taxon>Ecdysozoa</taxon>
        <taxon>Nematoda</taxon>
        <taxon>Chromadorea</taxon>
        <taxon>Rhabditida</taxon>
        <taxon>Tylenchina</taxon>
        <taxon>Panagrolaimomorpha</taxon>
        <taxon>Strongyloidoidea</taxon>
        <taxon>Steinernematidae</taxon>
        <taxon>Steinernema</taxon>
    </lineage>
</organism>
<keyword evidence="1" id="KW-0732">Signal</keyword>
<dbReference type="InterPro" id="IPR024079">
    <property type="entry name" value="MetalloPept_cat_dom_sf"/>
</dbReference>
<proteinExistence type="predicted"/>
<dbReference type="Proteomes" id="UP001175271">
    <property type="component" value="Unassembled WGS sequence"/>
</dbReference>
<evidence type="ECO:0000313" key="4">
    <source>
        <dbReference type="Proteomes" id="UP001175271"/>
    </source>
</evidence>
<evidence type="ECO:0000259" key="2">
    <source>
        <dbReference type="Pfam" id="PF01431"/>
    </source>
</evidence>
<feature type="domain" description="Peptidase M13 C-terminal" evidence="2">
    <location>
        <begin position="277"/>
        <end position="453"/>
    </location>
</feature>
<dbReference type="GO" id="GO:0005886">
    <property type="term" value="C:plasma membrane"/>
    <property type="evidence" value="ECO:0007669"/>
    <property type="project" value="TreeGrafter"/>
</dbReference>
<dbReference type="SUPFAM" id="SSF55486">
    <property type="entry name" value="Metalloproteases ('zincins'), catalytic domain"/>
    <property type="match status" value="1"/>
</dbReference>
<dbReference type="InterPro" id="IPR000718">
    <property type="entry name" value="Peptidase_M13"/>
</dbReference>
<dbReference type="EMBL" id="JAUCMV010000001">
    <property type="protein sequence ID" value="KAK0424475.1"/>
    <property type="molecule type" value="Genomic_DNA"/>
</dbReference>
<evidence type="ECO:0000313" key="3">
    <source>
        <dbReference type="EMBL" id="KAK0424475.1"/>
    </source>
</evidence>
<evidence type="ECO:0000256" key="1">
    <source>
        <dbReference type="SAM" id="SignalP"/>
    </source>
</evidence>
<reference evidence="3" key="1">
    <citation type="submission" date="2023-06" db="EMBL/GenBank/DDBJ databases">
        <title>Genomic analysis of the entomopathogenic nematode Steinernema hermaphroditum.</title>
        <authorList>
            <person name="Schwarz E.M."/>
            <person name="Heppert J.K."/>
            <person name="Baniya A."/>
            <person name="Schwartz H.T."/>
            <person name="Tan C.-H."/>
            <person name="Antoshechkin I."/>
            <person name="Sternberg P.W."/>
            <person name="Goodrich-Blair H."/>
            <person name="Dillman A.R."/>
        </authorList>
    </citation>
    <scope>NUCLEOTIDE SEQUENCE</scope>
    <source>
        <strain evidence="3">PS9179</strain>
        <tissue evidence="3">Whole animal</tissue>
    </source>
</reference>
<dbReference type="PANTHER" id="PTHR11733:SF241">
    <property type="entry name" value="GH26575P-RELATED"/>
    <property type="match status" value="1"/>
</dbReference>
<dbReference type="Pfam" id="PF01431">
    <property type="entry name" value="Peptidase_M13"/>
    <property type="match status" value="1"/>
</dbReference>
<sequence>MIPFAFLCLTVALAADPPFLFQHKFSSTVSPCDDFNEYVCNLNENEGTSWTDELQNRFMHDLLTYFNEYSDPIIDFIRQIYARDLEGTEFTYDQWFALNRRIILSNEPAPYVNFIVPKLVRENGLWMPDEKLEELKDVYRAVNEEIVESIKEQSWIPQDQVDHVTSVIGNVEPYLYFPEASKDPDNIKIALKFFDEAFVDHLQSFEKYLSNPECGTSCLLAHLNSFLLSTLYKYIDNFSGTPEYIHYWLIEGAPFPVGAWNSLGGDAKMAVLPAMSHYMNHTLPRGLLYSTIAWQIGHEIFHNVDSSKWGVRGASGLHNVSHYERGFQCFADFYGSFPSKAPNGTFLYPDGQLKQNEGFCDVEGFRVALKAVKKLLERTTETVESDHSGIEWFFLGAGLTYCHRADDYSQFVFLKDRPHPRFSVRINAVALQTSEFSEVFKCKPGDPMYFESSRCEIFTS</sequence>